<comment type="caution">
    <text evidence="1">The sequence shown here is derived from an EMBL/GenBank/DDBJ whole genome shotgun (WGS) entry which is preliminary data.</text>
</comment>
<gene>
    <name evidence="1" type="ORF">SDC9_177823</name>
</gene>
<sequence length="68" mass="7421">MGFSAYAVGRDQDDPLAKAIHGLLDHAAETDRRLACLVQELEAQGVKCDSEVQAVDSFDPQYLSKIVD</sequence>
<organism evidence="1">
    <name type="scientific">bioreactor metagenome</name>
    <dbReference type="NCBI Taxonomy" id="1076179"/>
    <lineage>
        <taxon>unclassified sequences</taxon>
        <taxon>metagenomes</taxon>
        <taxon>ecological metagenomes</taxon>
    </lineage>
</organism>
<proteinExistence type="predicted"/>
<name>A0A645GWD5_9ZZZZ</name>
<dbReference type="AlphaFoldDB" id="A0A645GWD5"/>
<protein>
    <submittedName>
        <fullName evidence="1">Uncharacterized protein</fullName>
    </submittedName>
</protein>
<evidence type="ECO:0000313" key="1">
    <source>
        <dbReference type="EMBL" id="MPN30352.1"/>
    </source>
</evidence>
<reference evidence="1" key="1">
    <citation type="submission" date="2019-08" db="EMBL/GenBank/DDBJ databases">
        <authorList>
            <person name="Kucharzyk K."/>
            <person name="Murdoch R.W."/>
            <person name="Higgins S."/>
            <person name="Loffler F."/>
        </authorList>
    </citation>
    <scope>NUCLEOTIDE SEQUENCE</scope>
</reference>
<dbReference type="EMBL" id="VSSQ01081437">
    <property type="protein sequence ID" value="MPN30352.1"/>
    <property type="molecule type" value="Genomic_DNA"/>
</dbReference>
<accession>A0A645GWD5</accession>